<gene>
    <name evidence="1" type="ORF">BF93_18435</name>
</gene>
<accession>Z9JTL8</accession>
<protein>
    <submittedName>
        <fullName evidence="1">Uncharacterized protein</fullName>
    </submittedName>
</protein>
<keyword evidence="2" id="KW-1185">Reference proteome</keyword>
<sequence length="465" mass="50477">MARTYATVGPMMSYAYDRVVDARIPGTRTERGPLFMALLRHMVEFVAMSPTSRRAFLGSIARTGEASGSILAEPDLDPSAPDLVARLLPPREGADDGAIIAVVLDGDGRGAARRIEQLLPRLGDSPRSRLVLVSRSSDLPRYAGPGAERVVESSWERIARKLPKADPDHAELWRTIGEMGRTAGQPVVQLPLNPRKLLRSPELAAEMQAHLEVFHHACRVLLGVSPRFSTQASLREPRLQAGDSRGRIGLQFGEVEGGVPTHLVRAGSVIAPLPLGALDGEDERSAAEELLARMARRPSWRTQTHPPAPDPEIIGRTASAELDGARRLLWSLLNPALLRELGFEPAPARSQPVVTGRSLALRLVLITDPDGPVYRIGVGGRNRWRSLTPRVTREATEDLPRESYSIAPQKNQSTSEYVWEVHKALFSLTIAARGRRERGAPAALGGTPEIERTLATLAAGSAAAR</sequence>
<reference evidence="1 2" key="1">
    <citation type="submission" date="2014-02" db="EMBL/GenBank/DDBJ databases">
        <title>Genome sequence of Brachybacterium phenoliresistens strain W13A50.</title>
        <authorList>
            <person name="Wang X."/>
        </authorList>
    </citation>
    <scope>NUCLEOTIDE SEQUENCE [LARGE SCALE GENOMIC DNA]</scope>
    <source>
        <strain evidence="1 2">W13A50</strain>
    </source>
</reference>
<dbReference type="AlphaFoldDB" id="Z9JTL8"/>
<name>Z9JTL8_9MICO</name>
<proteinExistence type="predicted"/>
<dbReference type="HOGENOM" id="CLU_637236_0_0_11"/>
<dbReference type="eggNOG" id="ENOG5032A1I">
    <property type="taxonomic scope" value="Bacteria"/>
</dbReference>
<dbReference type="Proteomes" id="UP000023067">
    <property type="component" value="Unassembled WGS sequence"/>
</dbReference>
<comment type="caution">
    <text evidence="1">The sequence shown here is derived from an EMBL/GenBank/DDBJ whole genome shotgun (WGS) entry which is preliminary data.</text>
</comment>
<evidence type="ECO:0000313" key="1">
    <source>
        <dbReference type="EMBL" id="EWS81146.1"/>
    </source>
</evidence>
<organism evidence="1 2">
    <name type="scientific">Brachybacterium phenoliresistens</name>
    <dbReference type="NCBI Taxonomy" id="396014"/>
    <lineage>
        <taxon>Bacteria</taxon>
        <taxon>Bacillati</taxon>
        <taxon>Actinomycetota</taxon>
        <taxon>Actinomycetes</taxon>
        <taxon>Micrococcales</taxon>
        <taxon>Dermabacteraceae</taxon>
        <taxon>Brachybacterium</taxon>
    </lineage>
</organism>
<dbReference type="OrthoDB" id="4788656at2"/>
<dbReference type="EMBL" id="JDYK01000009">
    <property type="protein sequence ID" value="EWS81146.1"/>
    <property type="molecule type" value="Genomic_DNA"/>
</dbReference>
<dbReference type="STRING" id="396014.BF93_18435"/>
<evidence type="ECO:0000313" key="2">
    <source>
        <dbReference type="Proteomes" id="UP000023067"/>
    </source>
</evidence>
<dbReference type="RefSeq" id="WP_051486822.1">
    <property type="nucleotide sequence ID" value="NZ_BAAAOW010000002.1"/>
</dbReference>
<dbReference type="PATRIC" id="fig|396014.3.peg.2020"/>